<dbReference type="EMBL" id="KZ998088">
    <property type="protein sequence ID" value="RKO86567.1"/>
    <property type="molecule type" value="Genomic_DNA"/>
</dbReference>
<protein>
    <submittedName>
        <fullName evidence="1">Uncharacterized protein</fullName>
    </submittedName>
</protein>
<accession>A0A4V1IQH4</accession>
<name>A0A4V1IQH4_9FUNG</name>
<keyword evidence="2" id="KW-1185">Reference proteome</keyword>
<dbReference type="AlphaFoldDB" id="A0A4V1IQH4"/>
<dbReference type="Proteomes" id="UP000269721">
    <property type="component" value="Unassembled WGS sequence"/>
</dbReference>
<reference evidence="2" key="1">
    <citation type="journal article" date="2018" name="Nat. Microbiol.">
        <title>Leveraging single-cell genomics to expand the fungal tree of life.</title>
        <authorList>
            <person name="Ahrendt S.R."/>
            <person name="Quandt C.A."/>
            <person name="Ciobanu D."/>
            <person name="Clum A."/>
            <person name="Salamov A."/>
            <person name="Andreopoulos B."/>
            <person name="Cheng J.F."/>
            <person name="Woyke T."/>
            <person name="Pelin A."/>
            <person name="Henrissat B."/>
            <person name="Reynolds N.K."/>
            <person name="Benny G.L."/>
            <person name="Smith M.E."/>
            <person name="James T.Y."/>
            <person name="Grigoriev I.V."/>
        </authorList>
    </citation>
    <scope>NUCLEOTIDE SEQUENCE [LARGE SCALE GENOMIC DNA]</scope>
</reference>
<organism evidence="1 2">
    <name type="scientific">Blyttiomyces helicus</name>
    <dbReference type="NCBI Taxonomy" id="388810"/>
    <lineage>
        <taxon>Eukaryota</taxon>
        <taxon>Fungi</taxon>
        <taxon>Fungi incertae sedis</taxon>
        <taxon>Chytridiomycota</taxon>
        <taxon>Chytridiomycota incertae sedis</taxon>
        <taxon>Chytridiomycetes</taxon>
        <taxon>Chytridiomycetes incertae sedis</taxon>
        <taxon>Blyttiomyces</taxon>
    </lineage>
</organism>
<evidence type="ECO:0000313" key="1">
    <source>
        <dbReference type="EMBL" id="RKO86567.1"/>
    </source>
</evidence>
<sequence length="204" mass="22557">MDTIVDILLRKKVELKHRGLLGLFPRKKNTATAFSEAETGGRRRRARLGFTPSFVGLSATGLVDSWRTEEDQDLFPHPDMRKQPDSVPKTLVPHDLMAARPPIPIPDDFEPKIGGGEPFQFPAILAILAIHLHFYAIPASILPPLSASSGSGEGLSGPFECLRRELKNMDFMALRIRPNAFYALDEMDGRSAPGPLKYGENDPK</sequence>
<gene>
    <name evidence="1" type="ORF">BDK51DRAFT_51034</name>
</gene>
<proteinExistence type="predicted"/>
<evidence type="ECO:0000313" key="2">
    <source>
        <dbReference type="Proteomes" id="UP000269721"/>
    </source>
</evidence>